<organism evidence="1">
    <name type="scientific">Hordeum vulgare subsp. vulgare</name>
    <name type="common">Domesticated barley</name>
    <dbReference type="NCBI Taxonomy" id="112509"/>
    <lineage>
        <taxon>Eukaryota</taxon>
        <taxon>Viridiplantae</taxon>
        <taxon>Streptophyta</taxon>
        <taxon>Embryophyta</taxon>
        <taxon>Tracheophyta</taxon>
        <taxon>Spermatophyta</taxon>
        <taxon>Magnoliopsida</taxon>
        <taxon>Liliopsida</taxon>
        <taxon>Poales</taxon>
        <taxon>Poaceae</taxon>
        <taxon>BOP clade</taxon>
        <taxon>Pooideae</taxon>
        <taxon>Triticodae</taxon>
        <taxon>Triticeae</taxon>
        <taxon>Hordeinae</taxon>
        <taxon>Hordeum</taxon>
    </lineage>
</organism>
<name>F2EIB3_HORVV</name>
<sequence length="149" mass="16802">MNQERNTETINIYQRPKVSIDRPSLPEALPERREHEVRVALRAPELGRDEHLLPGRQEPAAHRLREGLAQGPLRRVHGGRVEVAVAELHGLQHGLHGRLRHHRELGGAHADRRHGPRVAGPQRHLRHRRCRGHGSSLCGGVHNSCVDSH</sequence>
<dbReference type="EMBL" id="AK375890">
    <property type="protein sequence ID" value="BAK07085.1"/>
    <property type="molecule type" value="mRNA"/>
</dbReference>
<proteinExistence type="evidence at transcript level"/>
<reference evidence="1" key="1">
    <citation type="journal article" date="2011" name="Plant Physiol.">
        <title>Comprehensive sequence analysis of 24,783 barley full-length cDNAs derived from 12 clone libraries.</title>
        <authorList>
            <person name="Matsumoto T."/>
            <person name="Tanaka T."/>
            <person name="Sakai H."/>
            <person name="Amano N."/>
            <person name="Kanamori H."/>
            <person name="Kurita K."/>
            <person name="Kikuta A."/>
            <person name="Kamiya K."/>
            <person name="Yamamoto M."/>
            <person name="Ikawa H."/>
            <person name="Fujii N."/>
            <person name="Hori K."/>
            <person name="Itoh T."/>
            <person name="Sato K."/>
        </authorList>
    </citation>
    <scope>NUCLEOTIDE SEQUENCE</scope>
    <source>
        <tissue evidence="1">Flower</tissue>
    </source>
</reference>
<accession>F2EIB3</accession>
<protein>
    <submittedName>
        <fullName evidence="1">Predicted protein</fullName>
    </submittedName>
</protein>
<evidence type="ECO:0000313" key="1">
    <source>
        <dbReference type="EMBL" id="BAK07085.1"/>
    </source>
</evidence>
<dbReference type="AlphaFoldDB" id="F2EIB3"/>